<dbReference type="Pfam" id="PF05133">
    <property type="entry name" value="SPP1_portal"/>
    <property type="match status" value="1"/>
</dbReference>
<proteinExistence type="predicted"/>
<evidence type="ECO:0000313" key="1">
    <source>
        <dbReference type="EMBL" id="MPM81485.1"/>
    </source>
</evidence>
<dbReference type="AlphaFoldDB" id="A0A645CXA6"/>
<dbReference type="InterPro" id="IPR021145">
    <property type="entry name" value="Portal_protein_SPP1_Gp6-like"/>
</dbReference>
<sequence>MGASVNNGAKEDDLAKEFLKEAVIPFLRSQVEYSLAMGGIIMRPWYDQKSGKVRIGWYTAEQIIPLDWDNKKLHGAILIDQRNVISNGVTTYYTKLEAHKFQGEGVYTITTRFFKSSSAIELGVQMPSAGTVIKAWDGIDADVIINNLTDPLFVYMGTPWANNKLINNPTGCSIFKDAVQIIEELDKTWSTLNWEREGGEMRLFIDQSMLPSKLGDNGEIIYEVGDKADRRLYRKMDVAESSKALLEPWSPELRINDLLTKLKSDLSLACMACHLDPGAYVYDSDKGAVTATEVRSKNQQTYGTIVDIQVQMIQPAVEQIVDVVRSVQILYGVEAFADDVSLGFDWGDSILVDSETERINAQAEVTSGLRSKLSYLMTYRGMTEEQARAELAQIKADSPTPVSMFA</sequence>
<reference evidence="1" key="1">
    <citation type="submission" date="2019-08" db="EMBL/GenBank/DDBJ databases">
        <authorList>
            <person name="Kucharzyk K."/>
            <person name="Murdoch R.W."/>
            <person name="Higgins S."/>
            <person name="Loffler F."/>
        </authorList>
    </citation>
    <scope>NUCLEOTIDE SEQUENCE</scope>
</reference>
<accession>A0A645CXA6</accession>
<name>A0A645CXA6_9ZZZZ</name>
<protein>
    <submittedName>
        <fullName evidence="1">Uncharacterized protein</fullName>
    </submittedName>
</protein>
<comment type="caution">
    <text evidence="1">The sequence shown here is derived from an EMBL/GenBank/DDBJ whole genome shotgun (WGS) entry which is preliminary data.</text>
</comment>
<organism evidence="1">
    <name type="scientific">bioreactor metagenome</name>
    <dbReference type="NCBI Taxonomy" id="1076179"/>
    <lineage>
        <taxon>unclassified sequences</taxon>
        <taxon>metagenomes</taxon>
        <taxon>ecological metagenomes</taxon>
    </lineage>
</organism>
<dbReference type="EMBL" id="VSSQ01030817">
    <property type="protein sequence ID" value="MPM81485.1"/>
    <property type="molecule type" value="Genomic_DNA"/>
</dbReference>
<gene>
    <name evidence="1" type="ORF">SDC9_128538</name>
</gene>